<dbReference type="EMBL" id="SWAU01000256">
    <property type="protein sequence ID" value="TKA94935.1"/>
    <property type="molecule type" value="Genomic_DNA"/>
</dbReference>
<sequence length="66" mass="7238">ATVDRRRTSSPTAPPTAAEQLRINVTSPRRHHGRRAAVLMDPETGFPPLLRRAVKAAADRGRELGQ</sequence>
<gene>
    <name evidence="2" type="ORF">FAZ78_19600</name>
</gene>
<dbReference type="Proteomes" id="UP000306340">
    <property type="component" value="Unassembled WGS sequence"/>
</dbReference>
<protein>
    <submittedName>
        <fullName evidence="2">Uncharacterized protein</fullName>
    </submittedName>
</protein>
<organism evidence="2 3">
    <name type="scientific">Cereibacter changlensis</name>
    <dbReference type="NCBI Taxonomy" id="402884"/>
    <lineage>
        <taxon>Bacteria</taxon>
        <taxon>Pseudomonadati</taxon>
        <taxon>Pseudomonadota</taxon>
        <taxon>Alphaproteobacteria</taxon>
        <taxon>Rhodobacterales</taxon>
        <taxon>Paracoccaceae</taxon>
        <taxon>Cereibacter</taxon>
    </lineage>
</organism>
<proteinExistence type="predicted"/>
<feature type="region of interest" description="Disordered" evidence="1">
    <location>
        <begin position="1"/>
        <end position="31"/>
    </location>
</feature>
<evidence type="ECO:0000313" key="3">
    <source>
        <dbReference type="Proteomes" id="UP000306340"/>
    </source>
</evidence>
<dbReference type="AlphaFoldDB" id="A0A4U0YT70"/>
<comment type="caution">
    <text evidence="2">The sequence shown here is derived from an EMBL/GenBank/DDBJ whole genome shotgun (WGS) entry which is preliminary data.</text>
</comment>
<accession>A0A4U0YT70</accession>
<name>A0A4U0YT70_9RHOB</name>
<feature type="non-terminal residue" evidence="2">
    <location>
        <position position="1"/>
    </location>
</feature>
<evidence type="ECO:0000256" key="1">
    <source>
        <dbReference type="SAM" id="MobiDB-lite"/>
    </source>
</evidence>
<reference evidence="2 3" key="1">
    <citation type="submission" date="2019-04" db="EMBL/GenBank/DDBJ databases">
        <title>Crypto-aerobic microbial life in anoxic (sulfidic) marine sediments.</title>
        <authorList>
            <person name="Bhattacharya S."/>
            <person name="Roy C."/>
            <person name="Mondal N."/>
            <person name="Sarkar J."/>
            <person name="Mandal S."/>
            <person name="Rameez M.J."/>
            <person name="Ghosh W."/>
        </authorList>
    </citation>
    <scope>NUCLEOTIDE SEQUENCE [LARGE SCALE GENOMIC DNA]</scope>
    <source>
        <strain evidence="2 3">SBBC</strain>
    </source>
</reference>
<evidence type="ECO:0000313" key="2">
    <source>
        <dbReference type="EMBL" id="TKA94935.1"/>
    </source>
</evidence>